<feature type="compositionally biased region" description="Basic and acidic residues" evidence="1">
    <location>
        <begin position="79"/>
        <end position="88"/>
    </location>
</feature>
<reference evidence="2" key="1">
    <citation type="submission" date="2020-06" db="EMBL/GenBank/DDBJ databases">
        <title>Draft genome of Bugula neritina, a colonial animal packing powerful symbionts and potential medicines.</title>
        <authorList>
            <person name="Rayko M."/>
        </authorList>
    </citation>
    <scope>NUCLEOTIDE SEQUENCE [LARGE SCALE GENOMIC DNA]</scope>
    <source>
        <strain evidence="2">Kwan_BN1</strain>
    </source>
</reference>
<dbReference type="EMBL" id="VXIV02000097">
    <property type="protein sequence ID" value="KAF6040837.1"/>
    <property type="molecule type" value="Genomic_DNA"/>
</dbReference>
<comment type="caution">
    <text evidence="2">The sequence shown here is derived from an EMBL/GenBank/DDBJ whole genome shotgun (WGS) entry which is preliminary data.</text>
</comment>
<proteinExistence type="predicted"/>
<evidence type="ECO:0000256" key="1">
    <source>
        <dbReference type="SAM" id="MobiDB-lite"/>
    </source>
</evidence>
<evidence type="ECO:0000313" key="3">
    <source>
        <dbReference type="Proteomes" id="UP000593567"/>
    </source>
</evidence>
<dbReference type="AlphaFoldDB" id="A0A7J7KRR8"/>
<name>A0A7J7KRR8_BUGNE</name>
<feature type="region of interest" description="Disordered" evidence="1">
    <location>
        <begin position="63"/>
        <end position="88"/>
    </location>
</feature>
<keyword evidence="3" id="KW-1185">Reference proteome</keyword>
<protein>
    <submittedName>
        <fullName evidence="2">Uncharacterized protein</fullName>
    </submittedName>
</protein>
<gene>
    <name evidence="2" type="ORF">EB796_000853</name>
</gene>
<dbReference type="Proteomes" id="UP000593567">
    <property type="component" value="Unassembled WGS sequence"/>
</dbReference>
<evidence type="ECO:0000313" key="2">
    <source>
        <dbReference type="EMBL" id="KAF6040837.1"/>
    </source>
</evidence>
<accession>A0A7J7KRR8</accession>
<sequence>MNWKDTAKEGTVRIKENGEGKEKLAQKENVEVAVEKIVAEKENKAKLDGGAVEKGKREKIYEEGDNDEVKQVKGKSKVSKKEGELEKGENDKRIMVKAEIGNEIVEKVLKEQSIGGANIAAIENVKRKELPEKRLMDKVETEQAEGDKAMVEVGKIQESDRMVNRANGPENCNNYGECLLFIDN</sequence>
<organism evidence="2 3">
    <name type="scientific">Bugula neritina</name>
    <name type="common">Brown bryozoan</name>
    <name type="synonym">Sertularia neritina</name>
    <dbReference type="NCBI Taxonomy" id="10212"/>
    <lineage>
        <taxon>Eukaryota</taxon>
        <taxon>Metazoa</taxon>
        <taxon>Spiralia</taxon>
        <taxon>Lophotrochozoa</taxon>
        <taxon>Bryozoa</taxon>
        <taxon>Gymnolaemata</taxon>
        <taxon>Cheilostomatida</taxon>
        <taxon>Flustrina</taxon>
        <taxon>Buguloidea</taxon>
        <taxon>Bugulidae</taxon>
        <taxon>Bugula</taxon>
    </lineage>
</organism>